<dbReference type="Proteomes" id="UP000318336">
    <property type="component" value="Unassembled WGS sequence"/>
</dbReference>
<evidence type="ECO:0000313" key="5">
    <source>
        <dbReference type="Proteomes" id="UP000318336"/>
    </source>
</evidence>
<proteinExistence type="inferred from homology"/>
<dbReference type="AlphaFoldDB" id="A0A542X8H7"/>
<dbReference type="PANTHER" id="PTHR10884:SF14">
    <property type="entry name" value="NADH DEHYDROGENASE [UBIQUINONE] IRON-SULFUR PROTEIN 3, MITOCHONDRIAL"/>
    <property type="match status" value="1"/>
</dbReference>
<comment type="caution">
    <text evidence="4">The sequence shown here is derived from an EMBL/GenBank/DDBJ whole genome shotgun (WGS) entry which is preliminary data.</text>
</comment>
<dbReference type="RefSeq" id="WP_142004284.1">
    <property type="nucleotide sequence ID" value="NZ_CAJTBP010000001.1"/>
</dbReference>
<dbReference type="InterPro" id="IPR001268">
    <property type="entry name" value="NADH_UbQ_OxRdtase_30kDa_su"/>
</dbReference>
<dbReference type="InterPro" id="IPR037232">
    <property type="entry name" value="NADH_quin_OxRdtase_su_C/D-like"/>
</dbReference>
<reference evidence="4 5" key="1">
    <citation type="submission" date="2019-06" db="EMBL/GenBank/DDBJ databases">
        <title>Sequencing the genomes of 1000 actinobacteria strains.</title>
        <authorList>
            <person name="Klenk H.-P."/>
        </authorList>
    </citation>
    <scope>NUCLEOTIDE SEQUENCE [LARGE SCALE GENOMIC DNA]</scope>
    <source>
        <strain evidence="4 5">DSM 24617</strain>
    </source>
</reference>
<sequence length="174" mass="19636">MSLDAERRDCPPQEWYALHEQLRAEGFAFFDFLTAVDETDRDEGGLDVVSHLYDVTPGALRSVLVRTRVPETEPLRSLTTLWRGAAWHERETHEMFGLEFTDFDDGSRLGIRPLLLPEGFEGRPLRKDFVLAARVSKPWPGAKDPGESGDSPAPRRGRRKNLPPGVPDSSWGPR</sequence>
<organism evidence="4 5">
    <name type="scientific">Barrientosiimonas humi</name>
    <dbReference type="NCBI Taxonomy" id="999931"/>
    <lineage>
        <taxon>Bacteria</taxon>
        <taxon>Bacillati</taxon>
        <taxon>Actinomycetota</taxon>
        <taxon>Actinomycetes</taxon>
        <taxon>Micrococcales</taxon>
        <taxon>Dermacoccaceae</taxon>
        <taxon>Barrientosiimonas</taxon>
    </lineage>
</organism>
<keyword evidence="5" id="KW-1185">Reference proteome</keyword>
<comment type="similarity">
    <text evidence="1">Belongs to the complex I 30 kDa subunit family.</text>
</comment>
<dbReference type="Gene3D" id="3.30.460.80">
    <property type="entry name" value="NADH:ubiquinone oxidoreductase, 30kDa subunit"/>
    <property type="match status" value="1"/>
</dbReference>
<feature type="domain" description="NADH:ubiquinone oxidoreductase 30kDa subunit" evidence="3">
    <location>
        <begin position="10"/>
        <end position="134"/>
    </location>
</feature>
<accession>A0A542X8H7</accession>
<gene>
    <name evidence="4" type="ORF">FB554_0262</name>
</gene>
<evidence type="ECO:0000259" key="3">
    <source>
        <dbReference type="Pfam" id="PF00329"/>
    </source>
</evidence>
<evidence type="ECO:0000256" key="2">
    <source>
        <dbReference type="SAM" id="MobiDB-lite"/>
    </source>
</evidence>
<dbReference type="SUPFAM" id="SSF143243">
    <property type="entry name" value="Nqo5-like"/>
    <property type="match status" value="1"/>
</dbReference>
<evidence type="ECO:0000313" key="4">
    <source>
        <dbReference type="EMBL" id="TQL32147.1"/>
    </source>
</evidence>
<dbReference type="OrthoDB" id="3746692at2"/>
<dbReference type="GO" id="GO:0008137">
    <property type="term" value="F:NADH dehydrogenase (ubiquinone) activity"/>
    <property type="evidence" value="ECO:0007669"/>
    <property type="project" value="InterPro"/>
</dbReference>
<dbReference type="EMBL" id="VFOK01000001">
    <property type="protein sequence ID" value="TQL32147.1"/>
    <property type="molecule type" value="Genomic_DNA"/>
</dbReference>
<protein>
    <submittedName>
        <fullName evidence="4">NADH-quinone oxidoreductase subunit C</fullName>
    </submittedName>
</protein>
<name>A0A542X8H7_9MICO</name>
<feature type="region of interest" description="Disordered" evidence="2">
    <location>
        <begin position="136"/>
        <end position="174"/>
    </location>
</feature>
<dbReference type="Pfam" id="PF00329">
    <property type="entry name" value="Complex1_30kDa"/>
    <property type="match status" value="1"/>
</dbReference>
<evidence type="ECO:0000256" key="1">
    <source>
        <dbReference type="ARBA" id="ARBA00007569"/>
    </source>
</evidence>
<dbReference type="PANTHER" id="PTHR10884">
    <property type="entry name" value="NADH DEHYDROGENASE UBIQUINONE IRON-SULFUR PROTEIN 3"/>
    <property type="match status" value="1"/>
</dbReference>